<feature type="domain" description="ShKT" evidence="3">
    <location>
        <begin position="208"/>
        <end position="247"/>
    </location>
</feature>
<accession>A0AA39IQX5</accession>
<dbReference type="SMART" id="SM00254">
    <property type="entry name" value="ShKT"/>
    <property type="match status" value="4"/>
</dbReference>
<name>A0AA39IQX5_9BILA</name>
<feature type="disulfide bond" evidence="1">
    <location>
        <begin position="252"/>
        <end position="286"/>
    </location>
</feature>
<reference evidence="4" key="1">
    <citation type="submission" date="2023-06" db="EMBL/GenBank/DDBJ databases">
        <title>Genomic analysis of the entomopathogenic nematode Steinernema hermaphroditum.</title>
        <authorList>
            <person name="Schwarz E.M."/>
            <person name="Heppert J.K."/>
            <person name="Baniya A."/>
            <person name="Schwartz H.T."/>
            <person name="Tan C.-H."/>
            <person name="Antoshechkin I."/>
            <person name="Sternberg P.W."/>
            <person name="Goodrich-Blair H."/>
            <person name="Dillman A.R."/>
        </authorList>
    </citation>
    <scope>NUCLEOTIDE SEQUENCE</scope>
    <source>
        <strain evidence="4">PS9179</strain>
        <tissue evidence="4">Whole animal</tissue>
    </source>
</reference>
<feature type="signal peptide" evidence="2">
    <location>
        <begin position="1"/>
        <end position="17"/>
    </location>
</feature>
<dbReference type="PANTHER" id="PTHR21724">
    <property type="entry name" value="SHKT DOMAIN-CONTAINING PROTEIN"/>
    <property type="match status" value="1"/>
</dbReference>
<evidence type="ECO:0000259" key="3">
    <source>
        <dbReference type="PROSITE" id="PS51670"/>
    </source>
</evidence>
<dbReference type="InterPro" id="IPR003582">
    <property type="entry name" value="ShKT_dom"/>
</dbReference>
<dbReference type="Proteomes" id="UP001175271">
    <property type="component" value="Unassembled WGS sequence"/>
</dbReference>
<proteinExistence type="predicted"/>
<feature type="domain" description="ShKT" evidence="3">
    <location>
        <begin position="252"/>
        <end position="286"/>
    </location>
</feature>
<keyword evidence="1" id="KW-1015">Disulfide bond</keyword>
<comment type="caution">
    <text evidence="1">Lacks conserved residue(s) required for the propagation of feature annotation.</text>
</comment>
<dbReference type="Gene3D" id="1.10.10.1870">
    <property type="entry name" value="ShTK domain-like"/>
    <property type="match status" value="1"/>
</dbReference>
<evidence type="ECO:0000256" key="1">
    <source>
        <dbReference type="PROSITE-ProRule" id="PRU01005"/>
    </source>
</evidence>
<organism evidence="4 5">
    <name type="scientific">Steinernema hermaphroditum</name>
    <dbReference type="NCBI Taxonomy" id="289476"/>
    <lineage>
        <taxon>Eukaryota</taxon>
        <taxon>Metazoa</taxon>
        <taxon>Ecdysozoa</taxon>
        <taxon>Nematoda</taxon>
        <taxon>Chromadorea</taxon>
        <taxon>Rhabditida</taxon>
        <taxon>Tylenchina</taxon>
        <taxon>Panagrolaimomorpha</taxon>
        <taxon>Strongyloidoidea</taxon>
        <taxon>Steinernematidae</taxon>
        <taxon>Steinernema</taxon>
    </lineage>
</organism>
<protein>
    <recommendedName>
        <fullName evidence="3">ShKT domain-containing protein</fullName>
    </recommendedName>
</protein>
<dbReference type="PANTHER" id="PTHR21724:SF109">
    <property type="entry name" value="SHKT DOMAIN-CONTAINING PROTEIN"/>
    <property type="match status" value="1"/>
</dbReference>
<dbReference type="EMBL" id="JAUCMV010000001">
    <property type="protein sequence ID" value="KAK0427554.1"/>
    <property type="molecule type" value="Genomic_DNA"/>
</dbReference>
<dbReference type="AlphaFoldDB" id="A0AA39IQX5"/>
<evidence type="ECO:0000313" key="4">
    <source>
        <dbReference type="EMBL" id="KAK0427554.1"/>
    </source>
</evidence>
<comment type="caution">
    <text evidence="4">The sequence shown here is derived from an EMBL/GenBank/DDBJ whole genome shotgun (WGS) entry which is preliminary data.</text>
</comment>
<evidence type="ECO:0000256" key="2">
    <source>
        <dbReference type="SAM" id="SignalP"/>
    </source>
</evidence>
<dbReference type="Pfam" id="PF01549">
    <property type="entry name" value="ShK"/>
    <property type="match status" value="4"/>
</dbReference>
<sequence length="352" mass="37562">MFLQALILLVLLSTSKADTLVCKNNQCPDGFTCDLPTQQCLSTSATTVATALCSDNFKGKGDCAQFKRMGFCADPRKAFVKKCDILHFTDIAFPVASTVAATFQDLGSEMANKMLFLTVLATYFVSIRGDAAPAAAAPPLRCQAADKTFLPSATSCEDEVKNCAETFKTALAKDARDPLCDNDLFKDVVTTKCAKTCGVCCENPNFSCEDDPAYAKRCPDMKTLCTSTLPGMKEKMAKLCPATCGLCAQSSCRDALPDCATTASLCNDVNFGDIWKQQCARTCNSCTEATTPAPAAKVTAAPTTSPSVNGNGSGQCRDSRSCSSFVANGFCTNTWYPMEFRRKTCGKSCGFC</sequence>
<feature type="chain" id="PRO_5041345614" description="ShKT domain-containing protein" evidence="2">
    <location>
        <begin position="18"/>
        <end position="352"/>
    </location>
</feature>
<dbReference type="Gene3D" id="1.10.10.1940">
    <property type="match status" value="2"/>
</dbReference>
<feature type="domain" description="ShKT" evidence="3">
    <location>
        <begin position="316"/>
        <end position="352"/>
    </location>
</feature>
<keyword evidence="2" id="KW-0732">Signal</keyword>
<keyword evidence="5" id="KW-1185">Reference proteome</keyword>
<feature type="domain" description="ShKT" evidence="3">
    <location>
        <begin position="156"/>
        <end position="200"/>
    </location>
</feature>
<dbReference type="PROSITE" id="PS51670">
    <property type="entry name" value="SHKT"/>
    <property type="match status" value="4"/>
</dbReference>
<gene>
    <name evidence="4" type="ORF">QR680_010288</name>
</gene>
<evidence type="ECO:0000313" key="5">
    <source>
        <dbReference type="Proteomes" id="UP001175271"/>
    </source>
</evidence>